<evidence type="ECO:0000256" key="2">
    <source>
        <dbReference type="PROSITE-ProRule" id="PRU00169"/>
    </source>
</evidence>
<dbReference type="InterPro" id="IPR001789">
    <property type="entry name" value="Sig_transdc_resp-reg_receiver"/>
</dbReference>
<organism evidence="5 6">
    <name type="scientific">Chromobacterium vaccinii</name>
    <dbReference type="NCBI Taxonomy" id="1108595"/>
    <lineage>
        <taxon>Bacteria</taxon>
        <taxon>Pseudomonadati</taxon>
        <taxon>Pseudomonadota</taxon>
        <taxon>Betaproteobacteria</taxon>
        <taxon>Neisseriales</taxon>
        <taxon>Chromobacteriaceae</taxon>
        <taxon>Chromobacterium</taxon>
    </lineage>
</organism>
<evidence type="ECO:0000313" key="5">
    <source>
        <dbReference type="EMBL" id="AOZ51062.1"/>
    </source>
</evidence>
<dbReference type="InterPro" id="IPR007492">
    <property type="entry name" value="LytTR_DNA-bd_dom"/>
</dbReference>
<dbReference type="GO" id="GO:0000976">
    <property type="term" value="F:transcription cis-regulatory region binding"/>
    <property type="evidence" value="ECO:0007669"/>
    <property type="project" value="TreeGrafter"/>
</dbReference>
<dbReference type="Gene3D" id="3.40.50.2300">
    <property type="match status" value="1"/>
</dbReference>
<dbReference type="STRING" id="1108595.BKX93_14385"/>
<dbReference type="KEGG" id="cvc:BKX93_14385"/>
<dbReference type="GO" id="GO:0005829">
    <property type="term" value="C:cytosol"/>
    <property type="evidence" value="ECO:0007669"/>
    <property type="project" value="TreeGrafter"/>
</dbReference>
<dbReference type="SMART" id="SM00850">
    <property type="entry name" value="LytTR"/>
    <property type="match status" value="1"/>
</dbReference>
<reference evidence="5 6" key="1">
    <citation type="submission" date="2016-10" db="EMBL/GenBank/DDBJ databases">
        <title>Chromobacterium muskegensis sp. nov., an insecticidal bacterium isolated from Sphagnum bogs.</title>
        <authorList>
            <person name="Sparks M.E."/>
            <person name="Blackburn M.B."/>
            <person name="Gundersen-Rindal D.E."/>
            <person name="Mitchell A."/>
            <person name="Farrar R."/>
            <person name="Kuhar D."/>
        </authorList>
    </citation>
    <scope>NUCLEOTIDE SEQUENCE [LARGE SCALE GENOMIC DNA]</scope>
    <source>
        <strain evidence="5 6">21-1</strain>
    </source>
</reference>
<dbReference type="GeneID" id="68842392"/>
<dbReference type="PROSITE" id="PS50110">
    <property type="entry name" value="RESPONSE_REGULATORY"/>
    <property type="match status" value="1"/>
</dbReference>
<evidence type="ECO:0000313" key="6">
    <source>
        <dbReference type="Proteomes" id="UP000178776"/>
    </source>
</evidence>
<evidence type="ECO:0000259" key="3">
    <source>
        <dbReference type="PROSITE" id="PS50110"/>
    </source>
</evidence>
<dbReference type="PANTHER" id="PTHR48111:SF69">
    <property type="entry name" value="RESPONSE REGULATOR RECEIVER"/>
    <property type="match status" value="1"/>
</dbReference>
<dbReference type="SMART" id="SM00448">
    <property type="entry name" value="REC"/>
    <property type="match status" value="1"/>
</dbReference>
<dbReference type="SUPFAM" id="SSF52172">
    <property type="entry name" value="CheY-like"/>
    <property type="match status" value="1"/>
</dbReference>
<dbReference type="RefSeq" id="WP_046166963.1">
    <property type="nucleotide sequence ID" value="NZ_CP017707.1"/>
</dbReference>
<keyword evidence="2" id="KW-0597">Phosphoprotein</keyword>
<proteinExistence type="predicted"/>
<sequence length="241" mass="26910">MGAVSALRALVVDDEALACERLRQLLADCGVEEVHCLADGKTALDWLACHPVDVLLLDISMPGLDGIALARQLRQQALAPALVFSTAHDHFAVEAFELDAADYLLKPVRRERLEQALQRAQARREGRQQPSFTVRQRGRLLNVPFADARYLKAELKYVTLVTSDNEYLLDDALVALEQRLGESALRIHRNCLVMRHAVQELCRGDDGGDEQWIVRLRDIPTPLPVSRRQIHALRAALSVGN</sequence>
<dbReference type="Pfam" id="PF04397">
    <property type="entry name" value="LytTR"/>
    <property type="match status" value="1"/>
</dbReference>
<name>A0A1D9LII2_9NEIS</name>
<evidence type="ECO:0000259" key="4">
    <source>
        <dbReference type="PROSITE" id="PS50930"/>
    </source>
</evidence>
<dbReference type="EMBL" id="CP017707">
    <property type="protein sequence ID" value="AOZ51062.1"/>
    <property type="molecule type" value="Genomic_DNA"/>
</dbReference>
<protein>
    <recommendedName>
        <fullName evidence="7">DNA-binding response regulator</fullName>
    </recommendedName>
</protein>
<keyword evidence="1" id="KW-0238">DNA-binding</keyword>
<dbReference type="Proteomes" id="UP000178776">
    <property type="component" value="Chromosome"/>
</dbReference>
<feature type="domain" description="Response regulatory" evidence="3">
    <location>
        <begin position="8"/>
        <end position="121"/>
    </location>
</feature>
<gene>
    <name evidence="5" type="ORF">BKX93_14385</name>
</gene>
<feature type="domain" description="HTH LytTR-type" evidence="4">
    <location>
        <begin position="132"/>
        <end position="239"/>
    </location>
</feature>
<dbReference type="InterPro" id="IPR039420">
    <property type="entry name" value="WalR-like"/>
</dbReference>
<dbReference type="PROSITE" id="PS50930">
    <property type="entry name" value="HTH_LYTTR"/>
    <property type="match status" value="1"/>
</dbReference>
<dbReference type="PANTHER" id="PTHR48111">
    <property type="entry name" value="REGULATOR OF RPOS"/>
    <property type="match status" value="1"/>
</dbReference>
<evidence type="ECO:0000256" key="1">
    <source>
        <dbReference type="ARBA" id="ARBA00023125"/>
    </source>
</evidence>
<evidence type="ECO:0008006" key="7">
    <source>
        <dbReference type="Google" id="ProtNLM"/>
    </source>
</evidence>
<dbReference type="GO" id="GO:0006355">
    <property type="term" value="P:regulation of DNA-templated transcription"/>
    <property type="evidence" value="ECO:0007669"/>
    <property type="project" value="TreeGrafter"/>
</dbReference>
<dbReference type="GO" id="GO:0032993">
    <property type="term" value="C:protein-DNA complex"/>
    <property type="evidence" value="ECO:0007669"/>
    <property type="project" value="TreeGrafter"/>
</dbReference>
<dbReference type="Pfam" id="PF00072">
    <property type="entry name" value="Response_reg"/>
    <property type="match status" value="1"/>
</dbReference>
<feature type="modified residue" description="4-aspartylphosphate" evidence="2">
    <location>
        <position position="58"/>
    </location>
</feature>
<dbReference type="InterPro" id="IPR011006">
    <property type="entry name" value="CheY-like_superfamily"/>
</dbReference>
<dbReference type="AlphaFoldDB" id="A0A1D9LII2"/>
<dbReference type="Gene3D" id="2.40.50.1020">
    <property type="entry name" value="LytTr DNA-binding domain"/>
    <property type="match status" value="1"/>
</dbReference>
<accession>A0A1D9LII2</accession>
<dbReference type="GO" id="GO:0000156">
    <property type="term" value="F:phosphorelay response regulator activity"/>
    <property type="evidence" value="ECO:0007669"/>
    <property type="project" value="TreeGrafter"/>
</dbReference>